<accession>A0A6M3XUE2</accession>
<gene>
    <name evidence="1" type="ORF">TM448B02153_0002</name>
</gene>
<reference evidence="1" key="1">
    <citation type="submission" date="2020-03" db="EMBL/GenBank/DDBJ databases">
        <title>The deep terrestrial virosphere.</title>
        <authorList>
            <person name="Holmfeldt K."/>
            <person name="Nilsson E."/>
            <person name="Simone D."/>
            <person name="Lopez-Fernandez M."/>
            <person name="Wu X."/>
            <person name="de Brujin I."/>
            <person name="Lundin D."/>
            <person name="Andersson A."/>
            <person name="Bertilsson S."/>
            <person name="Dopson M."/>
        </authorList>
    </citation>
    <scope>NUCLEOTIDE SEQUENCE</scope>
    <source>
        <strain evidence="1">TM448B02153</strain>
    </source>
</reference>
<organism evidence="1">
    <name type="scientific">viral metagenome</name>
    <dbReference type="NCBI Taxonomy" id="1070528"/>
    <lineage>
        <taxon>unclassified sequences</taxon>
        <taxon>metagenomes</taxon>
        <taxon>organismal metagenomes</taxon>
    </lineage>
</organism>
<name>A0A6M3XUE2_9ZZZZ</name>
<protein>
    <submittedName>
        <fullName evidence="1">Uncharacterized protein</fullName>
    </submittedName>
</protein>
<dbReference type="EMBL" id="MT144883">
    <property type="protein sequence ID" value="QJI00888.1"/>
    <property type="molecule type" value="Genomic_DNA"/>
</dbReference>
<dbReference type="AlphaFoldDB" id="A0A6M3XUE2"/>
<sequence length="130" mass="14327">MSVPTEHAAFQYAELNKLTDTLSTLRRLGISELDPAFRTVLSARGAALGKLGLNLPRTTTLLKLLVGLSPGEIRLFQDAELGWLVESIERPGAQPVRKYVSDEVAMTLIKGEMTKELEVELMTPTEEFIA</sequence>
<evidence type="ECO:0000313" key="1">
    <source>
        <dbReference type="EMBL" id="QJI00888.1"/>
    </source>
</evidence>
<proteinExistence type="predicted"/>